<dbReference type="InterPro" id="IPR045055">
    <property type="entry name" value="DNA2/NAM7-like"/>
</dbReference>
<dbReference type="PROSITE" id="PS50088">
    <property type="entry name" value="ANK_REPEAT"/>
    <property type="match status" value="1"/>
</dbReference>
<feature type="transmembrane region" description="Helical" evidence="2">
    <location>
        <begin position="748"/>
        <end position="769"/>
    </location>
</feature>
<name>A0ABP0MDD6_9DINO</name>
<dbReference type="SUPFAM" id="SSF48403">
    <property type="entry name" value="Ankyrin repeat"/>
    <property type="match status" value="1"/>
</dbReference>
<feature type="domain" description="DNA2/NAM7 helicase-like C-terminal" evidence="4">
    <location>
        <begin position="1862"/>
        <end position="2044"/>
    </location>
</feature>
<dbReference type="Gene3D" id="3.40.50.300">
    <property type="entry name" value="P-loop containing nucleotide triphosphate hydrolases"/>
    <property type="match status" value="2"/>
</dbReference>
<evidence type="ECO:0000256" key="2">
    <source>
        <dbReference type="SAM" id="Phobius"/>
    </source>
</evidence>
<evidence type="ECO:0000313" key="7">
    <source>
        <dbReference type="Proteomes" id="UP001642464"/>
    </source>
</evidence>
<dbReference type="SUPFAM" id="SSF52540">
    <property type="entry name" value="P-loop containing nucleoside triphosphate hydrolases"/>
    <property type="match status" value="1"/>
</dbReference>
<feature type="domain" description="Methyltransferase" evidence="5">
    <location>
        <begin position="996"/>
        <end position="1050"/>
    </location>
</feature>
<dbReference type="Pfam" id="PF13087">
    <property type="entry name" value="AAA_12"/>
    <property type="match status" value="1"/>
</dbReference>
<dbReference type="Pfam" id="PF12796">
    <property type="entry name" value="Ank_2"/>
    <property type="match status" value="1"/>
</dbReference>
<dbReference type="SMART" id="SM00248">
    <property type="entry name" value="ANK"/>
    <property type="match status" value="5"/>
</dbReference>
<feature type="repeat" description="ANK" evidence="1">
    <location>
        <begin position="188"/>
        <end position="220"/>
    </location>
</feature>
<dbReference type="InterPro" id="IPR029063">
    <property type="entry name" value="SAM-dependent_MTases_sf"/>
</dbReference>
<sequence>MDLYNMLAVLAWFLYVRVSLSMRVREGDDILPLVALLKGAVAKGMTQGDVCTMLVEHSKDLKDEQSIFRFITQVFALGSDSVGKLHPVAVLRCMAVYLKMPLNIIDSDTNETLLFPAVLDHQPKSVQYLLASGVPGNFRNSDGENAAELALIFCPECLIDLLTGGVNPNDEFQESCSKATILQDECQAGWNLVHFAAQAGAATSLKNLKQYGADFNAKDHLGLTPVLVAIRRGRLQVLSELGRLGASFFSVHNQRGWTPAHYACRYLDDSIGLVKFLATIQEFGGSLNGTNHDNQTPAHICASARMNYLGRSNPDALSYLHEMAIESFQVRDSNNRTPEEVAESEKGNVAEIFFYKIKVNQYARQAAKANERKHIFQKKSEEAIKCKELEEQVKTIFDCSGDGIKVPRGVMLMKESQGDCGKSRCAARCPNAAACPECQDCEAQQTQCADGYDDASQGCSRCQAGYGRRREDPFQCKACGEIPWLSWVTYVVKPLGIYLVSLWTAHKKRDRTASLLKIWMAFGIVMASISPSIKSSDTFAKIHTSLVQSVEAGEGAASLAAQMTGASFDCLLDNPHASMTAWLGLSFAPPLVLWLLTMIYVVGRSMSAGSGMVSALTKDALKVTIVSTNCFLPDMVAALVRFVPCIHFQVFDQSKQYLQFNVETQCSQVVGMRLAAVFAAILLGTVLGPVYWVAVIMKSKQWEDREEVLGFLISHYRDKVRWWEATVLIRKCALAVAVTLFSASYAPMLYLSSILLIVGLGLACHSYVLPYDDSFLNRLEFGTLMASFIAVFCTFLLQLEMVSWAVDDTVTIPAGVILVLVGTVPSLGLMVLYFMEIRCLGALRFAASEHFPILKRLKTSSPKVRENLLQFEYCFPDTYPVGYSKCCRDPNTSWYKSNLATLCWNSDSPLTYERCCIFHYGPTLRGLPYGSDSLTDFDVPVAGRLRLRSLLSVWPGAWICARLLVDVAAVVRHAEAFDWPEGAQLLRPLLGRRLRVLDVSCGAGLSSIAAARAGHNVTATEVSSELLEMVRENARRNRAKVRLLQWDLLEGVPQKLLEPGGNGYDLCFLDLSWTNLKRREEQHGLTFQQKWPSLEELLLKASESFQQMGGCRLHVFIGRTKEDHFVLLEHAALQYAEYTKELLGLYNGCLDVSRSRCDALEFSPFQTGQYMVKVITGSKALRPHLLTKAIFCRYVLSRMLGHLLKEHSLELIPLKPGQKRALCKRGIDSLTSLRRATFDQVKDFMSEQVFLKVRRHAKLLADETKDFCMASVDQPLLLAPAAFIVVDLVEGTEPLLNSFVVRSSECGVFHTGQMQEFVQKIASHQVYFFGAEVWDKVLLSCLALGRADLAGRVLQEVYEGKWVDLKVRLDDIVCNKTGDSFEDYYVALLGKDSCGDLRSFQTLPQLLEVSRSSVLPQRQRREAEERFRTLVSGKTHALQQLGQWIQRNVPSQYMVKRSAFVQDLLVLCTRFLGMARNPGWPEEVWNVAKKWPDFYKQELFWRLVDTIELFNASEDEWTEHVLCLSRLKRAQLNPRTATERMNGRFLTRSLRLEYDWNVTQETTIKEKDEVFVREDATLRGKVEKIDNSGAGRLSKVTLLFDTSFGKNPNLDNLLGPSLERISIMQAQFAMVGGENIMTKAVEQRLASIIATPWMMLKQSFRNFLQRKPVSQTPVEECRAKDTVCNLTEDYLIIQGPPGTGKTYTSAKIIQRLLQQLPSRVIVSSNSHRAIRNLLSTISSFNVPVAKVLGNDETHAELRAEGIDAVENARGICFPSHCRVLGGTASQLMKLAGDSDYLFVDEAGQVTLELLAVLGQLARNLILVGDQQQLPPPVGPKLLLTKGGGVSCLDYFSQGDAVINSSCGIFLPTTYRMSDRLTQVISSNFYDKGLSAFHRNAGNRLILSPGLLQVDTGAEFISVPHEGNLQSSEEEAEAVHGIVEQLLQSQVILDDNAPRALQGSDIIIVCPYNAQVVMIRSTLARSRVPQMNQIRVGSVDLFQGQQAAVSIISLGASSGAGGRMCFVLDPKRTNVALSRARAVAVMLGSPVLGNCRVETVEEVEIQNRYVRWMNEGFA</sequence>
<evidence type="ECO:0000259" key="4">
    <source>
        <dbReference type="Pfam" id="PF13087"/>
    </source>
</evidence>
<dbReference type="EMBL" id="CAXAMM010020824">
    <property type="protein sequence ID" value="CAK9048737.1"/>
    <property type="molecule type" value="Genomic_DNA"/>
</dbReference>
<dbReference type="CDD" id="cd17934">
    <property type="entry name" value="DEXXQc_Upf1-like"/>
    <property type="match status" value="1"/>
</dbReference>
<evidence type="ECO:0000313" key="6">
    <source>
        <dbReference type="EMBL" id="CAK9048737.1"/>
    </source>
</evidence>
<dbReference type="InterPro" id="IPR041679">
    <property type="entry name" value="DNA2/NAM7-like_C"/>
</dbReference>
<comment type="caution">
    <text evidence="6">The sequence shown here is derived from an EMBL/GenBank/DDBJ whole genome shotgun (WGS) entry which is preliminary data.</text>
</comment>
<evidence type="ECO:0000256" key="1">
    <source>
        <dbReference type="PROSITE-ProRule" id="PRU00023"/>
    </source>
</evidence>
<keyword evidence="2" id="KW-1133">Transmembrane helix</keyword>
<accession>A0ABP0MDD6</accession>
<dbReference type="Gene3D" id="3.40.50.150">
    <property type="entry name" value="Vaccinia Virus protein VP39"/>
    <property type="match status" value="1"/>
</dbReference>
<dbReference type="InterPro" id="IPR002110">
    <property type="entry name" value="Ankyrin_rpt"/>
</dbReference>
<evidence type="ECO:0000256" key="3">
    <source>
        <dbReference type="SAM" id="SignalP"/>
    </source>
</evidence>
<dbReference type="InterPro" id="IPR047187">
    <property type="entry name" value="SF1_C_Upf1"/>
</dbReference>
<feature type="transmembrane region" description="Helical" evidence="2">
    <location>
        <begin position="781"/>
        <end position="799"/>
    </location>
</feature>
<reference evidence="6 7" key="1">
    <citation type="submission" date="2024-02" db="EMBL/GenBank/DDBJ databases">
        <authorList>
            <person name="Chen Y."/>
            <person name="Shah S."/>
            <person name="Dougan E. K."/>
            <person name="Thang M."/>
            <person name="Chan C."/>
        </authorList>
    </citation>
    <scope>NUCLEOTIDE SEQUENCE [LARGE SCALE GENOMIC DNA]</scope>
</reference>
<dbReference type="Gene3D" id="1.25.40.20">
    <property type="entry name" value="Ankyrin repeat-containing domain"/>
    <property type="match status" value="1"/>
</dbReference>
<dbReference type="InterPro" id="IPR027417">
    <property type="entry name" value="P-loop_NTPase"/>
</dbReference>
<feature type="transmembrane region" description="Helical" evidence="2">
    <location>
        <begin position="674"/>
        <end position="694"/>
    </location>
</feature>
<dbReference type="Pfam" id="PF13604">
    <property type="entry name" value="AAA_30"/>
    <property type="match status" value="1"/>
</dbReference>
<keyword evidence="3" id="KW-0732">Signal</keyword>
<organism evidence="6 7">
    <name type="scientific">Durusdinium trenchii</name>
    <dbReference type="NCBI Taxonomy" id="1381693"/>
    <lineage>
        <taxon>Eukaryota</taxon>
        <taxon>Sar</taxon>
        <taxon>Alveolata</taxon>
        <taxon>Dinophyceae</taxon>
        <taxon>Suessiales</taxon>
        <taxon>Symbiodiniaceae</taxon>
        <taxon>Durusdinium</taxon>
    </lineage>
</organism>
<feature type="transmembrane region" description="Helical" evidence="2">
    <location>
        <begin position="581"/>
        <end position="602"/>
    </location>
</feature>
<dbReference type="Proteomes" id="UP001642464">
    <property type="component" value="Unassembled WGS sequence"/>
</dbReference>
<feature type="transmembrane region" description="Helical" evidence="2">
    <location>
        <begin position="811"/>
        <end position="835"/>
    </location>
</feature>
<gene>
    <name evidence="6" type="ORF">SCF082_LOCUS27111</name>
</gene>
<feature type="transmembrane region" description="Helical" evidence="2">
    <location>
        <begin position="515"/>
        <end position="533"/>
    </location>
</feature>
<proteinExistence type="predicted"/>
<dbReference type="InterPro" id="IPR041698">
    <property type="entry name" value="Methyltransf_25"/>
</dbReference>
<feature type="chain" id="PRO_5046688373" evidence="3">
    <location>
        <begin position="22"/>
        <end position="2073"/>
    </location>
</feature>
<feature type="signal peptide" evidence="3">
    <location>
        <begin position="1"/>
        <end position="21"/>
    </location>
</feature>
<dbReference type="CDD" id="cd02440">
    <property type="entry name" value="AdoMet_MTases"/>
    <property type="match status" value="1"/>
</dbReference>
<keyword evidence="7" id="KW-1185">Reference proteome</keyword>
<dbReference type="PANTHER" id="PTHR10887:SF495">
    <property type="entry name" value="HELICASE SENATAXIN ISOFORM X1-RELATED"/>
    <property type="match status" value="1"/>
</dbReference>
<feature type="transmembrane region" description="Helical" evidence="2">
    <location>
        <begin position="722"/>
        <end position="741"/>
    </location>
</feature>
<evidence type="ECO:0000259" key="5">
    <source>
        <dbReference type="Pfam" id="PF13649"/>
    </source>
</evidence>
<dbReference type="Pfam" id="PF13649">
    <property type="entry name" value="Methyltransf_25"/>
    <property type="match status" value="1"/>
</dbReference>
<keyword evidence="2" id="KW-0812">Transmembrane</keyword>
<keyword evidence="2" id="KW-0472">Membrane</keyword>
<keyword evidence="1" id="KW-0040">ANK repeat</keyword>
<protein>
    <submittedName>
        <fullName evidence="6">DNA replication ATP-dependent helicase/nuclease DNA2 (DNA replication ATP-dependent helicase-like homolog)</fullName>
    </submittedName>
</protein>
<dbReference type="CDD" id="cd18808">
    <property type="entry name" value="SF1_C_Upf1"/>
    <property type="match status" value="1"/>
</dbReference>
<dbReference type="PANTHER" id="PTHR10887">
    <property type="entry name" value="DNA2/NAM7 HELICASE FAMILY"/>
    <property type="match status" value="1"/>
</dbReference>
<feature type="transmembrane region" description="Helical" evidence="2">
    <location>
        <begin position="484"/>
        <end position="503"/>
    </location>
</feature>
<dbReference type="InterPro" id="IPR036770">
    <property type="entry name" value="Ankyrin_rpt-contain_sf"/>
</dbReference>
<dbReference type="SUPFAM" id="SSF53335">
    <property type="entry name" value="S-adenosyl-L-methionine-dependent methyltransferases"/>
    <property type="match status" value="1"/>
</dbReference>